<accession>A0A168RAV7</accession>
<comment type="caution">
    <text evidence="7">The sequence shown here is derived from an EMBL/GenBank/DDBJ whole genome shotgun (WGS) entry which is preliminary data.</text>
</comment>
<evidence type="ECO:0000313" key="7">
    <source>
        <dbReference type="EMBL" id="OAB48793.1"/>
    </source>
</evidence>
<keyword evidence="3" id="KW-0456">Lyase</keyword>
<evidence type="ECO:0000256" key="4">
    <source>
        <dbReference type="PIRSR" id="PIRSR001359-1"/>
    </source>
</evidence>
<feature type="binding site" evidence="6">
    <location>
        <position position="207"/>
    </location>
    <ligand>
        <name>Zn(2+)</name>
        <dbReference type="ChEBI" id="CHEBI:29105"/>
        <label>1</label>
        <note>catalytic</note>
    </ligand>
</feature>
<dbReference type="InterPro" id="IPR050246">
    <property type="entry name" value="Class_II_FBP_aldolase"/>
</dbReference>
<dbReference type="GO" id="GO:0004332">
    <property type="term" value="F:fructose-bisphosphate aldolase activity"/>
    <property type="evidence" value="ECO:0007669"/>
    <property type="project" value="InterPro"/>
</dbReference>
<dbReference type="PROSITE" id="PS00806">
    <property type="entry name" value="ALDOLASE_CLASS_II_2"/>
    <property type="match status" value="1"/>
</dbReference>
<protein>
    <submittedName>
        <fullName evidence="7">Fructose-bisphosphate aldolase class II</fullName>
    </submittedName>
</protein>
<dbReference type="PATRIC" id="fig|29557.3.peg.506"/>
<feature type="binding site" evidence="6">
    <location>
        <position position="106"/>
    </location>
    <ligand>
        <name>Zn(2+)</name>
        <dbReference type="ChEBI" id="CHEBI:29105"/>
        <label>2</label>
    </ligand>
</feature>
<dbReference type="SUPFAM" id="SSF51569">
    <property type="entry name" value="Aldolase"/>
    <property type="match status" value="1"/>
</dbReference>
<dbReference type="InterPro" id="IPR013785">
    <property type="entry name" value="Aldolase_TIM"/>
</dbReference>
<feature type="active site" description="Proton donor" evidence="4">
    <location>
        <position position="85"/>
    </location>
</feature>
<gene>
    <name evidence="7" type="primary">fba</name>
    <name evidence="7" type="ORF">MGALLINA_05100</name>
</gene>
<feature type="binding site" evidence="5">
    <location>
        <begin position="229"/>
        <end position="232"/>
    </location>
    <ligand>
        <name>dihydroxyacetone phosphate</name>
        <dbReference type="ChEBI" id="CHEBI:57642"/>
    </ligand>
</feature>
<feature type="binding site" evidence="5">
    <location>
        <begin position="208"/>
        <end position="210"/>
    </location>
    <ligand>
        <name>dihydroxyacetone phosphate</name>
        <dbReference type="ChEBI" id="CHEBI:57642"/>
    </ligand>
</feature>
<dbReference type="Gene3D" id="3.20.20.70">
    <property type="entry name" value="Aldolase class I"/>
    <property type="match status" value="1"/>
</dbReference>
<dbReference type="Pfam" id="PF01116">
    <property type="entry name" value="F_bP_aldolase"/>
    <property type="match status" value="1"/>
</dbReference>
<evidence type="ECO:0000256" key="3">
    <source>
        <dbReference type="ARBA" id="ARBA00023239"/>
    </source>
</evidence>
<dbReference type="PANTHER" id="PTHR30304:SF0">
    <property type="entry name" value="D-TAGATOSE-1,6-BISPHOSPHATE ALDOLASE SUBUNIT GATY-RELATED"/>
    <property type="match status" value="1"/>
</dbReference>
<comment type="cofactor">
    <cofactor evidence="6">
        <name>Zn(2+)</name>
        <dbReference type="ChEBI" id="CHEBI:29105"/>
    </cofactor>
    <text evidence="6">Binds 2 Zn(2+) ions per subunit. One is catalytic and the other provides a structural contribution.</text>
</comment>
<keyword evidence="2 6" id="KW-0862">Zinc</keyword>
<dbReference type="NCBIfam" id="TIGR00167">
    <property type="entry name" value="cbbA"/>
    <property type="match status" value="1"/>
</dbReference>
<evidence type="ECO:0000256" key="5">
    <source>
        <dbReference type="PIRSR" id="PIRSR001359-2"/>
    </source>
</evidence>
<sequence>MALVNAKAMLQDAYKNHYAVPHINTNNLEWTKAILLTAQKNNCPLIIGVSEGAIKYMGGYKTVANLVKNLIEELNITVDIALHLDHGSYEACLKAIDNGFTSVMFDGSKLNFEENLNLTKKLIETCKTKNISLEVEVGSIGGEEDGIIANGELADLFEAKELANLGIDVLAAGIGNIHGPYPTNWNGLNFDKLQELHQNLNIGIVLHGGSGIPYEQVAKAIELGVTKININTELQQANHQAIREFILSNKDLENKNYDPRKLLKPGFDAICEVIEEKINECQRKK</sequence>
<evidence type="ECO:0000313" key="8">
    <source>
        <dbReference type="Proteomes" id="UP000076983"/>
    </source>
</evidence>
<keyword evidence="1 6" id="KW-0479">Metal-binding</keyword>
<feature type="binding site" evidence="6">
    <location>
        <position position="178"/>
    </location>
    <ligand>
        <name>Zn(2+)</name>
        <dbReference type="ChEBI" id="CHEBI:29105"/>
        <label>1</label>
        <note>catalytic</note>
    </ligand>
</feature>
<dbReference type="CDD" id="cd00947">
    <property type="entry name" value="TBP_aldolase_IIB"/>
    <property type="match status" value="1"/>
</dbReference>
<reference evidence="7 8" key="1">
    <citation type="submission" date="2016-03" db="EMBL/GenBank/DDBJ databases">
        <title>Genome sequence of Mycoplasma gallinarum strain Mgn_IPT.</title>
        <authorList>
            <person name="Yacoub E."/>
            <person name="Sirand-Pugnet P."/>
            <person name="Barre A."/>
            <person name="Maurier F."/>
            <person name="Blanchard A."/>
            <person name="Ben Abdelmoumen B.M."/>
        </authorList>
    </citation>
    <scope>NUCLEOTIDE SEQUENCE [LARGE SCALE GENOMIC DNA]</scope>
    <source>
        <strain evidence="7 8">Mgn_IPT</strain>
    </source>
</reference>
<keyword evidence="8" id="KW-1185">Reference proteome</keyword>
<dbReference type="OrthoDB" id="9803995at2"/>
<dbReference type="InterPro" id="IPR000771">
    <property type="entry name" value="FBA_II"/>
</dbReference>
<dbReference type="GO" id="GO:0030388">
    <property type="term" value="P:fructose 1,6-bisphosphate metabolic process"/>
    <property type="evidence" value="ECO:0007669"/>
    <property type="project" value="InterPro"/>
</dbReference>
<feature type="binding site" evidence="5">
    <location>
        <position position="179"/>
    </location>
    <ligand>
        <name>dihydroxyacetone phosphate</name>
        <dbReference type="ChEBI" id="CHEBI:57642"/>
    </ligand>
</feature>
<dbReference type="PIRSF" id="PIRSF001359">
    <property type="entry name" value="F_bP_aldolase_II"/>
    <property type="match status" value="1"/>
</dbReference>
<evidence type="ECO:0000256" key="2">
    <source>
        <dbReference type="ARBA" id="ARBA00022833"/>
    </source>
</evidence>
<feature type="binding site" evidence="6">
    <location>
        <position position="136"/>
    </location>
    <ligand>
        <name>Zn(2+)</name>
        <dbReference type="ChEBI" id="CHEBI:29105"/>
        <label>2</label>
    </ligand>
</feature>
<dbReference type="PANTHER" id="PTHR30304">
    <property type="entry name" value="D-TAGATOSE-1,6-BISPHOSPHATE ALDOLASE"/>
    <property type="match status" value="1"/>
</dbReference>
<feature type="binding site" evidence="6">
    <location>
        <position position="86"/>
    </location>
    <ligand>
        <name>Zn(2+)</name>
        <dbReference type="ChEBI" id="CHEBI:29105"/>
        <label>1</label>
        <note>catalytic</note>
    </ligand>
</feature>
<dbReference type="RefSeq" id="WP_063626282.1">
    <property type="nucleotide sequence ID" value="NZ_LVLH01000040.1"/>
</dbReference>
<name>A0A168RAV7_9BACT</name>
<evidence type="ECO:0000256" key="1">
    <source>
        <dbReference type="ARBA" id="ARBA00022723"/>
    </source>
</evidence>
<organism evidence="7 8">
    <name type="scientific">Mycoplasmopsis gallinarum</name>
    <dbReference type="NCBI Taxonomy" id="29557"/>
    <lineage>
        <taxon>Bacteria</taxon>
        <taxon>Bacillati</taxon>
        <taxon>Mycoplasmatota</taxon>
        <taxon>Mycoplasmoidales</taxon>
        <taxon>Metamycoplasmataceae</taxon>
        <taxon>Mycoplasmopsis</taxon>
    </lineage>
</organism>
<dbReference type="Proteomes" id="UP000076983">
    <property type="component" value="Unassembled WGS sequence"/>
</dbReference>
<dbReference type="AlphaFoldDB" id="A0A168RAV7"/>
<dbReference type="InterPro" id="IPR011289">
    <property type="entry name" value="Fruc_bis_ald_class-2"/>
</dbReference>
<proteinExistence type="predicted"/>
<dbReference type="GO" id="GO:0006096">
    <property type="term" value="P:glycolytic process"/>
    <property type="evidence" value="ECO:0007669"/>
    <property type="project" value="InterPro"/>
</dbReference>
<dbReference type="STRING" id="29557.MGALLINA_05100"/>
<dbReference type="GO" id="GO:0008270">
    <property type="term" value="F:zinc ion binding"/>
    <property type="evidence" value="ECO:0007669"/>
    <property type="project" value="InterPro"/>
</dbReference>
<dbReference type="NCBIfam" id="TIGR01859">
    <property type="entry name" value="fruc_bis_ald"/>
    <property type="match status" value="1"/>
</dbReference>
<dbReference type="EMBL" id="LVLH01000040">
    <property type="protein sequence ID" value="OAB48793.1"/>
    <property type="molecule type" value="Genomic_DNA"/>
</dbReference>
<evidence type="ECO:0000256" key="6">
    <source>
        <dbReference type="PIRSR" id="PIRSR001359-3"/>
    </source>
</evidence>